<dbReference type="GO" id="GO:0051539">
    <property type="term" value="F:4 iron, 4 sulfur cluster binding"/>
    <property type="evidence" value="ECO:0007669"/>
    <property type="project" value="UniProtKB-KW"/>
</dbReference>
<gene>
    <name evidence="9" type="ORF">ASR47_1010196</name>
</gene>
<dbReference type="Gene3D" id="2.60.40.10">
    <property type="entry name" value="Immunoglobulins"/>
    <property type="match status" value="1"/>
</dbReference>
<dbReference type="PROSITE" id="PS51379">
    <property type="entry name" value="4FE4S_FER_2"/>
    <property type="match status" value="1"/>
</dbReference>
<keyword evidence="2" id="KW-0004">4Fe-4S</keyword>
<dbReference type="AlphaFoldDB" id="A0A1A7C0Y4"/>
<evidence type="ECO:0000256" key="7">
    <source>
        <dbReference type="SAM" id="Phobius"/>
    </source>
</evidence>
<dbReference type="PATRIC" id="fig|1747903.4.peg.3209"/>
<keyword evidence="4" id="KW-0249">Electron transport</keyword>
<keyword evidence="7" id="KW-1133">Transmembrane helix</keyword>
<feature type="domain" description="4Fe-4S ferredoxin-type" evidence="8">
    <location>
        <begin position="248"/>
        <end position="276"/>
    </location>
</feature>
<proteinExistence type="predicted"/>
<evidence type="ECO:0000256" key="5">
    <source>
        <dbReference type="ARBA" id="ARBA00023004"/>
    </source>
</evidence>
<dbReference type="EMBL" id="LOCQ01000053">
    <property type="protein sequence ID" value="OBV39606.1"/>
    <property type="molecule type" value="Genomic_DNA"/>
</dbReference>
<dbReference type="GO" id="GO:0005886">
    <property type="term" value="C:plasma membrane"/>
    <property type="evidence" value="ECO:0007669"/>
    <property type="project" value="TreeGrafter"/>
</dbReference>
<keyword evidence="5" id="KW-0408">Iron</keyword>
<dbReference type="Proteomes" id="UP000092713">
    <property type="component" value="Unassembled WGS sequence"/>
</dbReference>
<keyword evidence="7" id="KW-0472">Membrane</keyword>
<feature type="transmembrane region" description="Helical" evidence="7">
    <location>
        <begin position="185"/>
        <end position="202"/>
    </location>
</feature>
<dbReference type="InterPro" id="IPR017900">
    <property type="entry name" value="4Fe4S_Fe_S_CS"/>
</dbReference>
<evidence type="ECO:0000259" key="8">
    <source>
        <dbReference type="PROSITE" id="PS51379"/>
    </source>
</evidence>
<dbReference type="STRING" id="1747903.ASR47_1010196"/>
<dbReference type="Pfam" id="PF11614">
    <property type="entry name" value="FixG_C"/>
    <property type="match status" value="1"/>
</dbReference>
<dbReference type="NCBIfam" id="TIGR02745">
    <property type="entry name" value="ccoG_rdxA_fixG"/>
    <property type="match status" value="1"/>
</dbReference>
<dbReference type="Pfam" id="PF13746">
    <property type="entry name" value="Fer4_18"/>
    <property type="match status" value="1"/>
</dbReference>
<keyword evidence="1" id="KW-0813">Transport</keyword>
<dbReference type="InterPro" id="IPR014116">
    <property type="entry name" value="Cyt_c_oxidase_cbb3_FixG"/>
</dbReference>
<feature type="transmembrane region" description="Helical" evidence="7">
    <location>
        <begin position="74"/>
        <end position="95"/>
    </location>
</feature>
<evidence type="ECO:0000256" key="3">
    <source>
        <dbReference type="ARBA" id="ARBA00022723"/>
    </source>
</evidence>
<dbReference type="OrthoDB" id="9811700at2"/>
<sequence>MEPQVIKMYAAREQIYPREAKGRYATWRWVCVWLTQLAFYGLPWLNWNGRQALLFDLTTRKFYIFGVVLWPQDFIYLAALLIIAAYLLFLVTAIAGRVWCGFSCPQTVYTEIFLWVERKIEGTRSARMALDRQGPSVRKTGKKVAKHLAWGAIALWTGFTFVGYFTPIQDLVHEVRTFNFGPWEWFWILFYSLATYGNAGWLREQVCKYMCPYARFQSAMFDQDTLIITYDDKRGEPRGALNKKAAKDGTQARLGDCIDCTLCVQVCPTGIDIRNGLQYECIGCAACVDACNSVMDKVERPRGLIRYSTDHAMENNFNSQQIRRRAMRPRVLIYTSILALIIVAVCTSLFLRTPLKMDVIRDRGSMGREVEDGMIENVYRLQIMNTSEQSQRFRIAVSGLPGLALITRDEVTLQPTETLGWPVRLRVPHGVGEKGSNKIQIELQSLDDPSLHVRESAVFIVPR</sequence>
<evidence type="ECO:0000256" key="2">
    <source>
        <dbReference type="ARBA" id="ARBA00022485"/>
    </source>
</evidence>
<comment type="caution">
    <text evidence="9">The sequence shown here is derived from an EMBL/GenBank/DDBJ whole genome shotgun (WGS) entry which is preliminary data.</text>
</comment>
<keyword evidence="10" id="KW-1185">Reference proteome</keyword>
<feature type="transmembrane region" description="Helical" evidence="7">
    <location>
        <begin position="148"/>
        <end position="165"/>
    </location>
</feature>
<dbReference type="PROSITE" id="PS00198">
    <property type="entry name" value="4FE4S_FER_1"/>
    <property type="match status" value="1"/>
</dbReference>
<dbReference type="Pfam" id="PF12801">
    <property type="entry name" value="Fer4_5"/>
    <property type="match status" value="1"/>
</dbReference>
<dbReference type="InterPro" id="IPR013783">
    <property type="entry name" value="Ig-like_fold"/>
</dbReference>
<dbReference type="InterPro" id="IPR017896">
    <property type="entry name" value="4Fe4S_Fe-S-bd"/>
</dbReference>
<evidence type="ECO:0000256" key="4">
    <source>
        <dbReference type="ARBA" id="ARBA00022982"/>
    </source>
</evidence>
<evidence type="ECO:0000256" key="1">
    <source>
        <dbReference type="ARBA" id="ARBA00022448"/>
    </source>
</evidence>
<keyword evidence="3" id="KW-0479">Metal-binding</keyword>
<dbReference type="InterPro" id="IPR051684">
    <property type="entry name" value="Electron_Trans/Redox"/>
</dbReference>
<protein>
    <submittedName>
        <fullName evidence="9">Cytochrome c oxidase accessory protein FixG</fullName>
    </submittedName>
</protein>
<dbReference type="RefSeq" id="WP_150127765.1">
    <property type="nucleotide sequence ID" value="NZ_LOCQ01000053.1"/>
</dbReference>
<dbReference type="InterPro" id="IPR032879">
    <property type="entry name" value="FixG_C"/>
</dbReference>
<evidence type="ECO:0000256" key="6">
    <source>
        <dbReference type="ARBA" id="ARBA00023014"/>
    </source>
</evidence>
<evidence type="ECO:0000313" key="10">
    <source>
        <dbReference type="Proteomes" id="UP000092713"/>
    </source>
</evidence>
<dbReference type="PANTHER" id="PTHR30176:SF3">
    <property type="entry name" value="FERREDOXIN-TYPE PROTEIN NAPH"/>
    <property type="match status" value="1"/>
</dbReference>
<dbReference type="GO" id="GO:0046872">
    <property type="term" value="F:metal ion binding"/>
    <property type="evidence" value="ECO:0007669"/>
    <property type="project" value="UniProtKB-KW"/>
</dbReference>
<accession>A0A1A7C0Y4</accession>
<dbReference type="PANTHER" id="PTHR30176">
    <property type="entry name" value="FERREDOXIN-TYPE PROTEIN NAPH"/>
    <property type="match status" value="1"/>
</dbReference>
<name>A0A1A7C0Y4_9BURK</name>
<keyword evidence="7" id="KW-0812">Transmembrane</keyword>
<feature type="transmembrane region" description="Helical" evidence="7">
    <location>
        <begin position="26"/>
        <end position="45"/>
    </location>
</feature>
<feature type="transmembrane region" description="Helical" evidence="7">
    <location>
        <begin position="331"/>
        <end position="351"/>
    </location>
</feature>
<evidence type="ECO:0000313" key="9">
    <source>
        <dbReference type="EMBL" id="OBV39606.1"/>
    </source>
</evidence>
<reference evidence="9 10" key="1">
    <citation type="submission" date="2016-04" db="EMBL/GenBank/DDBJ databases">
        <title>Draft genome sequence of Janthinobacterium psychrotolerans sp. nov., isolated from freshwater sediments in Denmark.</title>
        <authorList>
            <person name="Gong X."/>
            <person name="Skrivergaard S."/>
            <person name="Korsgaard B.S."/>
            <person name="Schreiber L."/>
            <person name="Marshall I.P."/>
            <person name="Finster K."/>
            <person name="Schramm A."/>
        </authorList>
    </citation>
    <scope>NUCLEOTIDE SEQUENCE [LARGE SCALE GENOMIC DNA]</scope>
    <source>
        <strain evidence="9 10">S3-2</strain>
    </source>
</reference>
<dbReference type="SUPFAM" id="SSF54862">
    <property type="entry name" value="4Fe-4S ferredoxins"/>
    <property type="match status" value="1"/>
</dbReference>
<organism evidence="9 10">
    <name type="scientific">Janthinobacterium psychrotolerans</name>
    <dbReference type="NCBI Taxonomy" id="1747903"/>
    <lineage>
        <taxon>Bacteria</taxon>
        <taxon>Pseudomonadati</taxon>
        <taxon>Pseudomonadota</taxon>
        <taxon>Betaproteobacteria</taxon>
        <taxon>Burkholderiales</taxon>
        <taxon>Oxalobacteraceae</taxon>
        <taxon>Janthinobacterium</taxon>
    </lineage>
</organism>
<keyword evidence="6" id="KW-0411">Iron-sulfur</keyword>